<accession>A0A1T1AYM9</accession>
<evidence type="ECO:0000313" key="3">
    <source>
        <dbReference type="EMBL" id="OOV09222.1"/>
    </source>
</evidence>
<dbReference type="STRING" id="28066.RF819_16750"/>
<gene>
    <name evidence="3" type="ORF">RF819_16750</name>
</gene>
<dbReference type="Pfam" id="PF03795">
    <property type="entry name" value="YCII"/>
    <property type="match status" value="1"/>
</dbReference>
<sequence>MLLIIEPPGQRATRTEAQGREAYASMQAFGDSLRRQGKLQAGAALASQASAVRVSGVNTSPRVLDGPFSEAKEMVGGFFMVDFASLDEAVALAHLCPAAQWATVEVRALAPCYEDIQA</sequence>
<evidence type="ECO:0000259" key="2">
    <source>
        <dbReference type="Pfam" id="PF03795"/>
    </source>
</evidence>
<evidence type="ECO:0000313" key="4">
    <source>
        <dbReference type="Proteomes" id="UP000190750"/>
    </source>
</evidence>
<name>A0A1T1AYM9_RHOFE</name>
<comment type="caution">
    <text evidence="3">The sequence shown here is derived from an EMBL/GenBank/DDBJ whole genome shotgun (WGS) entry which is preliminary data.</text>
</comment>
<dbReference type="OrthoDB" id="9807535at2"/>
<dbReference type="EMBL" id="MTJN01000002">
    <property type="protein sequence ID" value="OOV09222.1"/>
    <property type="molecule type" value="Genomic_DNA"/>
</dbReference>
<dbReference type="PANTHER" id="PTHR35174">
    <property type="entry name" value="BLL7171 PROTEIN-RELATED"/>
    <property type="match status" value="1"/>
</dbReference>
<dbReference type="InterPro" id="IPR011008">
    <property type="entry name" value="Dimeric_a/b-barrel"/>
</dbReference>
<comment type="similarity">
    <text evidence="1">Belongs to the YciI family.</text>
</comment>
<organism evidence="3 4">
    <name type="scientific">Rhodoferax fermentans</name>
    <dbReference type="NCBI Taxonomy" id="28066"/>
    <lineage>
        <taxon>Bacteria</taxon>
        <taxon>Pseudomonadati</taxon>
        <taxon>Pseudomonadota</taxon>
        <taxon>Betaproteobacteria</taxon>
        <taxon>Burkholderiales</taxon>
        <taxon>Comamonadaceae</taxon>
        <taxon>Rhodoferax</taxon>
    </lineage>
</organism>
<dbReference type="AlphaFoldDB" id="A0A1T1AYM9"/>
<dbReference type="Gene3D" id="3.30.70.1060">
    <property type="entry name" value="Dimeric alpha+beta barrel"/>
    <property type="match status" value="1"/>
</dbReference>
<evidence type="ECO:0000256" key="1">
    <source>
        <dbReference type="ARBA" id="ARBA00007689"/>
    </source>
</evidence>
<proteinExistence type="inferred from homology"/>
<feature type="domain" description="YCII-related" evidence="2">
    <location>
        <begin position="17"/>
        <end position="109"/>
    </location>
</feature>
<dbReference type="Proteomes" id="UP000190750">
    <property type="component" value="Unassembled WGS sequence"/>
</dbReference>
<dbReference type="SUPFAM" id="SSF54909">
    <property type="entry name" value="Dimeric alpha+beta barrel"/>
    <property type="match status" value="1"/>
</dbReference>
<protein>
    <submittedName>
        <fullName evidence="3">Dehydrogenase</fullName>
    </submittedName>
</protein>
<reference evidence="3 4" key="1">
    <citation type="submission" date="2017-01" db="EMBL/GenBank/DDBJ databases">
        <title>Genome sequencing of Rhodoferax fermentans JCM 7819.</title>
        <authorList>
            <person name="Kim Y.J."/>
            <person name="Farh M.E.-A."/>
            <person name="Yang D.-C."/>
        </authorList>
    </citation>
    <scope>NUCLEOTIDE SEQUENCE [LARGE SCALE GENOMIC DNA]</scope>
    <source>
        <strain evidence="3 4">JCM 7819</strain>
    </source>
</reference>
<dbReference type="PANTHER" id="PTHR35174:SF3">
    <property type="entry name" value="BLL7171 PROTEIN"/>
    <property type="match status" value="1"/>
</dbReference>
<keyword evidence="4" id="KW-1185">Reference proteome</keyword>
<dbReference type="InterPro" id="IPR005545">
    <property type="entry name" value="YCII"/>
</dbReference>